<organism evidence="3 4">
    <name type="scientific">Kingdonia uniflora</name>
    <dbReference type="NCBI Taxonomy" id="39325"/>
    <lineage>
        <taxon>Eukaryota</taxon>
        <taxon>Viridiplantae</taxon>
        <taxon>Streptophyta</taxon>
        <taxon>Embryophyta</taxon>
        <taxon>Tracheophyta</taxon>
        <taxon>Spermatophyta</taxon>
        <taxon>Magnoliopsida</taxon>
        <taxon>Ranunculales</taxon>
        <taxon>Circaeasteraceae</taxon>
        <taxon>Kingdonia</taxon>
    </lineage>
</organism>
<dbReference type="GO" id="GO:0006355">
    <property type="term" value="P:regulation of DNA-templated transcription"/>
    <property type="evidence" value="ECO:0007669"/>
    <property type="project" value="UniProtKB-UniRule"/>
</dbReference>
<keyword evidence="1" id="KW-0479">Metal-binding</keyword>
<feature type="compositionally biased region" description="Polar residues" evidence="2">
    <location>
        <begin position="218"/>
        <end position="229"/>
    </location>
</feature>
<feature type="compositionally biased region" description="Low complexity" evidence="2">
    <location>
        <begin position="230"/>
        <end position="241"/>
    </location>
</feature>
<comment type="caution">
    <text evidence="3">The sequence shown here is derived from an EMBL/GenBank/DDBJ whole genome shotgun (WGS) entry which is preliminary data.</text>
</comment>
<evidence type="ECO:0000256" key="2">
    <source>
        <dbReference type="SAM" id="MobiDB-lite"/>
    </source>
</evidence>
<accession>A0A7J7NFN8</accession>
<proteinExistence type="inferred from homology"/>
<evidence type="ECO:0000313" key="3">
    <source>
        <dbReference type="EMBL" id="KAF6165977.1"/>
    </source>
</evidence>
<sequence length="297" mass="33120">MFSKFQDKYLSMLDLVAESINEEGSLLTYKVSCFVRRSRTVTFNTSDNSVKCSCRKFEFMGIFYARALRVLSNKQLLELPSSCYLNRWTKNARYGAVVDDRGKELHVDCYPSLSLQCSELSHMALNIAMKGVSSHKTFAFAKGLLTKAGEELDNFLKTNCDEWENLEDSGIDKGGEENKALDLTNANITLRNPPRKKAQGGKAGRFKSSLETGKRKITSQQTKNGANNQVSVKATKTTSKAPTSNVRKVHPRQSSKTKDKVANTNTIEHEIQPQTTQPRGFVELLNLSASDEEGLSL</sequence>
<comment type="subcellular location">
    <subcellularLocation>
        <location evidence="1">Nucleus</location>
    </subcellularLocation>
</comment>
<dbReference type="EMBL" id="JACGCM010000816">
    <property type="protein sequence ID" value="KAF6165977.1"/>
    <property type="molecule type" value="Genomic_DNA"/>
</dbReference>
<reference evidence="3 4" key="1">
    <citation type="journal article" date="2020" name="IScience">
        <title>Genome Sequencing of the Endangered Kingdonia uniflora (Circaeasteraceae, Ranunculales) Reveals Potential Mechanisms of Evolutionary Specialization.</title>
        <authorList>
            <person name="Sun Y."/>
            <person name="Deng T."/>
            <person name="Zhang A."/>
            <person name="Moore M.J."/>
            <person name="Landis J.B."/>
            <person name="Lin N."/>
            <person name="Zhang H."/>
            <person name="Zhang X."/>
            <person name="Huang J."/>
            <person name="Zhang X."/>
            <person name="Sun H."/>
            <person name="Wang H."/>
        </authorList>
    </citation>
    <scope>NUCLEOTIDE SEQUENCE [LARGE SCALE GENOMIC DNA]</scope>
    <source>
        <strain evidence="3">TB1705</strain>
        <tissue evidence="3">Leaf</tissue>
    </source>
</reference>
<protein>
    <recommendedName>
        <fullName evidence="1">Protein FAR1-RELATED SEQUENCE</fullName>
    </recommendedName>
</protein>
<evidence type="ECO:0000256" key="1">
    <source>
        <dbReference type="RuleBase" id="RU367018"/>
    </source>
</evidence>
<keyword evidence="1" id="KW-0862">Zinc</keyword>
<keyword evidence="1" id="KW-0539">Nucleus</keyword>
<feature type="compositionally biased region" description="Basic and acidic residues" evidence="2">
    <location>
        <begin position="256"/>
        <end position="271"/>
    </location>
</feature>
<feature type="region of interest" description="Disordered" evidence="2">
    <location>
        <begin position="191"/>
        <end position="279"/>
    </location>
</feature>
<evidence type="ECO:0000313" key="4">
    <source>
        <dbReference type="Proteomes" id="UP000541444"/>
    </source>
</evidence>
<dbReference type="OrthoDB" id="2402896at2759"/>
<dbReference type="GO" id="GO:0008270">
    <property type="term" value="F:zinc ion binding"/>
    <property type="evidence" value="ECO:0007669"/>
    <property type="project" value="UniProtKB-UniRule"/>
</dbReference>
<dbReference type="GO" id="GO:0005634">
    <property type="term" value="C:nucleus"/>
    <property type="evidence" value="ECO:0007669"/>
    <property type="project" value="UniProtKB-SubCell"/>
</dbReference>
<dbReference type="PANTHER" id="PTHR31669:SF305">
    <property type="entry name" value="PROTEIN FAR1-RELATED SEQUENCE"/>
    <property type="match status" value="1"/>
</dbReference>
<dbReference type="InterPro" id="IPR031052">
    <property type="entry name" value="FHY3/FAR1"/>
</dbReference>
<keyword evidence="4" id="KW-1185">Reference proteome</keyword>
<dbReference type="AlphaFoldDB" id="A0A7J7NFN8"/>
<keyword evidence="1" id="KW-0863">Zinc-finger</keyword>
<comment type="similarity">
    <text evidence="1">Belongs to the FHY3/FAR1 family.</text>
</comment>
<gene>
    <name evidence="3" type="ORF">GIB67_012874</name>
</gene>
<comment type="function">
    <text evidence="1">Putative transcription activator involved in regulating light control of development.</text>
</comment>
<dbReference type="PANTHER" id="PTHR31669">
    <property type="entry name" value="PROTEIN FAR1-RELATED SEQUENCE 10-RELATED"/>
    <property type="match status" value="1"/>
</dbReference>
<dbReference type="Proteomes" id="UP000541444">
    <property type="component" value="Unassembled WGS sequence"/>
</dbReference>
<name>A0A7J7NFN8_9MAGN</name>